<feature type="binding site" evidence="9 10">
    <location>
        <position position="438"/>
    </location>
    <ligand>
        <name>Zn(2+)</name>
        <dbReference type="ChEBI" id="CHEBI:29105"/>
    </ligand>
</feature>
<comment type="caution">
    <text evidence="9">Lacks conserved residue(s) required for the propagation of feature annotation.</text>
</comment>
<dbReference type="eggNOG" id="arCOG00368">
    <property type="taxonomic scope" value="Archaea"/>
</dbReference>
<evidence type="ECO:0000256" key="9">
    <source>
        <dbReference type="HAMAP-Rule" id="MF_00449"/>
    </source>
</evidence>
<keyword evidence="1 9" id="KW-0479">Metal-binding</keyword>
<dbReference type="Pfam" id="PF04423">
    <property type="entry name" value="Rad50_zn_hook"/>
    <property type="match status" value="1"/>
</dbReference>
<dbReference type="InterPro" id="IPR013134">
    <property type="entry name" value="Zn_hook_RAD50"/>
</dbReference>
<dbReference type="KEGG" id="pto:PTO0239"/>
<keyword evidence="2 9" id="KW-0547">Nucleotide-binding</keyword>
<evidence type="ECO:0000313" key="12">
    <source>
        <dbReference type="EMBL" id="AAT42824.1"/>
    </source>
</evidence>
<feature type="binding site" evidence="9 10">
    <location>
        <position position="441"/>
    </location>
    <ligand>
        <name>Zn(2+)</name>
        <dbReference type="ChEBI" id="CHEBI:29105"/>
    </ligand>
</feature>
<feature type="coiled-coil region" evidence="9">
    <location>
        <begin position="394"/>
        <end position="551"/>
    </location>
</feature>
<keyword evidence="7 9" id="KW-0175">Coiled coil</keyword>
<accession>Q6L2H8</accession>
<dbReference type="EMBL" id="AE017261">
    <property type="protein sequence ID" value="AAT42824.1"/>
    <property type="molecule type" value="Genomic_DNA"/>
</dbReference>
<evidence type="ECO:0000256" key="3">
    <source>
        <dbReference type="ARBA" id="ARBA00022763"/>
    </source>
</evidence>
<comment type="subunit">
    <text evidence="9">Homodimer. Forms a heterotetramer composed of two Mre11 subunits and two Rad50 subunits.</text>
</comment>
<keyword evidence="8 9" id="KW-0234">DNA repair</keyword>
<dbReference type="HAMAP" id="MF_00449">
    <property type="entry name" value="RAD50"/>
    <property type="match status" value="1"/>
</dbReference>
<feature type="coiled-coil region" evidence="9">
    <location>
        <begin position="600"/>
        <end position="717"/>
    </location>
</feature>
<dbReference type="PaxDb" id="263820-PTO0239"/>
<evidence type="ECO:0000256" key="2">
    <source>
        <dbReference type="ARBA" id="ARBA00022741"/>
    </source>
</evidence>
<dbReference type="Pfam" id="PF13476">
    <property type="entry name" value="AAA_23"/>
    <property type="match status" value="1"/>
</dbReference>
<dbReference type="PROSITE" id="PS51131">
    <property type="entry name" value="ZN_HOOK"/>
    <property type="match status" value="1"/>
</dbReference>
<keyword evidence="4 9" id="KW-0378">Hydrolase</keyword>
<evidence type="ECO:0000313" key="13">
    <source>
        <dbReference type="Proteomes" id="UP000000438"/>
    </source>
</evidence>
<dbReference type="PANTHER" id="PTHR32114:SF2">
    <property type="entry name" value="ABC TRANSPORTER ABCH.3"/>
    <property type="match status" value="1"/>
</dbReference>
<evidence type="ECO:0000256" key="4">
    <source>
        <dbReference type="ARBA" id="ARBA00022801"/>
    </source>
</evidence>
<keyword evidence="6 9" id="KW-0067">ATP-binding</keyword>
<dbReference type="RefSeq" id="WP_011177040.1">
    <property type="nucleotide sequence ID" value="NC_005877.1"/>
</dbReference>
<dbReference type="GO" id="GO:0008270">
    <property type="term" value="F:zinc ion binding"/>
    <property type="evidence" value="ECO:0007669"/>
    <property type="project" value="UniProtKB-UniRule"/>
</dbReference>
<comment type="domain">
    <text evidence="9">The two conserved Cys that bind zinc constitute the zinc-hook, which separates the large intramolecular coiled coil regions. The 2 Cys residues coordinate one molecule of zinc with the help of the 2 Cys residues of the zinc-hook of another Rad50 molecule, thereby forming a V-shaped homodimer.</text>
</comment>
<dbReference type="InParanoid" id="Q6L2H8"/>
<reference evidence="12 13" key="1">
    <citation type="journal article" date="2004" name="Proc. Natl. Acad. Sci. U.S.A.">
        <title>Genome sequence of Picrophilus torridus and its implications for life around pH 0.</title>
        <authorList>
            <person name="Futterer O."/>
            <person name="Angelov A."/>
            <person name="Liesegang H."/>
            <person name="Gottschalk G."/>
            <person name="Schleper C."/>
            <person name="Schepers B."/>
            <person name="Dock C."/>
            <person name="Antranikian G."/>
            <person name="Liebl W."/>
        </authorList>
    </citation>
    <scope>NUCLEOTIDE SEQUENCE [LARGE SCALE GENOMIC DNA]</scope>
    <source>
        <strain evidence="13">ATCC 700027 / DSM 9790 / JCM 10055 / NBRC 100828</strain>
    </source>
</reference>
<sequence length="880" mass="101919">MIIKSLKLKNFVSYDDAEIEFTPGITIITGKNGAGKTSIVDAIKFALFTETRNSEKIEEMVKKGKNNLSVMLEFYIGSDVYQVFRSYKFGKGSRRESYIKKNNEIIAEGFDQTTKAIENILGISKDVFKNSIFVGQGEMDSLISGTPKQRKEIFSEILEINSLSRNADKLKDVLKMLRPEISNINDVEEKLKSSNLELENIKKSLADDEKSHSITLKEIERLSIVYQNAMDDYNNAKSAMNELSSLEDMKNRLNSDIKTAESDLSMELEKNNYYKELEERHMKIINDPVYKNRNYINDYFKYINDIENKKQILSNIDAEINKYHAIIKKLSVLEKDYNDYIKKKSEYDDLNNQILELEGYHMDYNGYLKSYESLNMKIREYSINIDPDAIKKELNEINVKLQDYSSKVSSLNQRKRSLIENLDELSRNMEILNGQSVCPVCGTTLGEDKINHIINDYNNKKSGIESKIREIEIDVKDINNKIVDLKKRKEYLESEEINKSINEYNKIESARHDLEDIKIKINELKDKEDKYNEIKNRIKSLKESIEILDSRRTSYLNLLSQRDLIDIDTNQSRSNEIKSQINDLESGLQEIIKIIGFEPDKSYIDKIREMENEANNYNNKYNEIQENKILIEKLRGKIDNYKKQIAEIDSRIPDLKTITSRINDIEDNYNKSRKALDDAKANRARLEATIEINRTRINELSDRINEINETLESMKKIKAAIGFLDELRNALDVSGIQSMIRKEASQAMTSLVRKYLFEFNFDFDDIDIDEDFNIKVSQRSMVQDIDSLSGGEKTALSLALRLAVAEYALNNKSFIIMDEPTNYLDEDRRTNLKDIIQYSLRQSGDIDQLIMITHHSDMSSVADVSYEIDKSSGSSKIIPL</sequence>
<dbReference type="SUPFAM" id="SSF52540">
    <property type="entry name" value="P-loop containing nucleoside triphosphate hydrolases"/>
    <property type="match status" value="1"/>
</dbReference>
<protein>
    <recommendedName>
        <fullName evidence="9">DNA double-strand break repair Rad50 ATPase</fullName>
    </recommendedName>
</protein>
<dbReference type="SUPFAM" id="SSF75712">
    <property type="entry name" value="Rad50 coiled-coil Zn hook"/>
    <property type="match status" value="1"/>
</dbReference>
<evidence type="ECO:0000259" key="11">
    <source>
        <dbReference type="PROSITE" id="PS51131"/>
    </source>
</evidence>
<feature type="domain" description="Zinc-hook" evidence="11">
    <location>
        <begin position="387"/>
        <end position="490"/>
    </location>
</feature>
<evidence type="ECO:0000256" key="8">
    <source>
        <dbReference type="ARBA" id="ARBA00023204"/>
    </source>
</evidence>
<keyword evidence="5 9" id="KW-0862">Zinc</keyword>
<proteinExistence type="inferred from homology"/>
<evidence type="ECO:0000256" key="6">
    <source>
        <dbReference type="ARBA" id="ARBA00022840"/>
    </source>
</evidence>
<dbReference type="InterPro" id="IPR027417">
    <property type="entry name" value="P-loop_NTPase"/>
</dbReference>
<feature type="coiled-coil region" evidence="9">
    <location>
        <begin position="184"/>
        <end position="263"/>
    </location>
</feature>
<dbReference type="GeneID" id="2845012"/>
<dbReference type="NCBIfam" id="NF002244">
    <property type="entry name" value="PRK01156.1"/>
    <property type="match status" value="1"/>
</dbReference>
<dbReference type="STRING" id="263820.PTO0239"/>
<dbReference type="InterPro" id="IPR022982">
    <property type="entry name" value="Rad50_ATPase_archaeal"/>
</dbReference>
<dbReference type="GO" id="GO:0006302">
    <property type="term" value="P:double-strand break repair"/>
    <property type="evidence" value="ECO:0007669"/>
    <property type="project" value="UniProtKB-UniRule"/>
</dbReference>
<dbReference type="OrthoDB" id="25344at2157"/>
<dbReference type="Gene3D" id="1.10.287.510">
    <property type="entry name" value="Helix hairpin bin"/>
    <property type="match status" value="1"/>
</dbReference>
<name>Q6L2H8_PICTO</name>
<dbReference type="HOGENOM" id="CLU_004785_0_2_2"/>
<evidence type="ECO:0000256" key="7">
    <source>
        <dbReference type="ARBA" id="ARBA00023054"/>
    </source>
</evidence>
<dbReference type="GO" id="GO:0005524">
    <property type="term" value="F:ATP binding"/>
    <property type="evidence" value="ECO:0007669"/>
    <property type="project" value="UniProtKB-UniRule"/>
</dbReference>
<keyword evidence="3 9" id="KW-0227">DNA damage</keyword>
<dbReference type="Gene3D" id="3.40.50.300">
    <property type="entry name" value="P-loop containing nucleotide triphosphate hydrolases"/>
    <property type="match status" value="2"/>
</dbReference>
<dbReference type="GO" id="GO:0016887">
    <property type="term" value="F:ATP hydrolysis activity"/>
    <property type="evidence" value="ECO:0007669"/>
    <property type="project" value="UniProtKB-UniRule"/>
</dbReference>
<evidence type="ECO:0000256" key="10">
    <source>
        <dbReference type="PROSITE-ProRule" id="PRU00471"/>
    </source>
</evidence>
<dbReference type="AlphaFoldDB" id="Q6L2H8"/>
<comment type="cofactor">
    <cofactor evidence="9">
        <name>Zn(2+)</name>
        <dbReference type="ChEBI" id="CHEBI:29105"/>
    </cofactor>
    <text evidence="9">Binds 1 zinc ion per homodimer.</text>
</comment>
<gene>
    <name evidence="9" type="primary">rad50</name>
    <name evidence="12" type="ordered locus">PTO0239</name>
</gene>
<feature type="binding site" evidence="9">
    <location>
        <begin position="32"/>
        <end position="38"/>
    </location>
    <ligand>
        <name>ATP</name>
        <dbReference type="ChEBI" id="CHEBI:30616"/>
    </ligand>
</feature>
<dbReference type="PANTHER" id="PTHR32114">
    <property type="entry name" value="ABC TRANSPORTER ABCH.3"/>
    <property type="match status" value="1"/>
</dbReference>
<organism evidence="12 13">
    <name type="scientific">Picrophilus torridus (strain ATCC 700027 / DSM 9790 / JCM 10055 / NBRC 100828 / KAW 2/3)</name>
    <dbReference type="NCBI Taxonomy" id="1122961"/>
    <lineage>
        <taxon>Archaea</taxon>
        <taxon>Methanobacteriati</taxon>
        <taxon>Thermoplasmatota</taxon>
        <taxon>Thermoplasmata</taxon>
        <taxon>Thermoplasmatales</taxon>
        <taxon>Picrophilaceae</taxon>
        <taxon>Picrophilus</taxon>
    </lineage>
</organism>
<evidence type="ECO:0000256" key="1">
    <source>
        <dbReference type="ARBA" id="ARBA00022723"/>
    </source>
</evidence>
<dbReference type="InterPro" id="IPR038729">
    <property type="entry name" value="Rad50/SbcC_AAA"/>
</dbReference>
<dbReference type="Proteomes" id="UP000000438">
    <property type="component" value="Chromosome"/>
</dbReference>
<feature type="binding site" evidence="9">
    <location>
        <position position="136"/>
    </location>
    <ligand>
        <name>ATP</name>
        <dbReference type="ChEBI" id="CHEBI:30616"/>
    </ligand>
</feature>
<comment type="similarity">
    <text evidence="9">Belongs to the SMC family. RAD50 subfamily.</text>
</comment>
<evidence type="ECO:0000256" key="5">
    <source>
        <dbReference type="ARBA" id="ARBA00022833"/>
    </source>
</evidence>
<comment type="function">
    <text evidence="9">Part of the Rad50/Mre11 complex, which is involved in the early steps of DNA double-strand break (DSB) repair. The complex may facilitate opening of the processed DNA ends to aid in the recruitment of HerA and NurA. Rad50 controls the balance between DNA end bridging and DNA resection via ATP-dependent structural rearrangements of the Rad50/Mre11 complex.</text>
</comment>